<dbReference type="EMBL" id="JAUJYO010000016">
    <property type="protein sequence ID" value="KAK1294786.1"/>
    <property type="molecule type" value="Genomic_DNA"/>
</dbReference>
<evidence type="ECO:0008006" key="3">
    <source>
        <dbReference type="Google" id="ProtNLM"/>
    </source>
</evidence>
<evidence type="ECO:0000313" key="1">
    <source>
        <dbReference type="EMBL" id="KAK1294786.1"/>
    </source>
</evidence>
<protein>
    <recommendedName>
        <fullName evidence="3">Transposase MuDR plant domain-containing protein</fullName>
    </recommendedName>
</protein>
<comment type="caution">
    <text evidence="1">The sequence shown here is derived from an EMBL/GenBank/DDBJ whole genome shotgun (WGS) entry which is preliminary data.</text>
</comment>
<evidence type="ECO:0000313" key="2">
    <source>
        <dbReference type="Proteomes" id="UP001180020"/>
    </source>
</evidence>
<proteinExistence type="predicted"/>
<sequence>MEVDIDAPEIVVGTTFKDVEYRSCLRIYVISKKYELIFMKNDQMRVKTMHDEHTCSNVKKVDSKMACKAWICDKIIDVVKSNTKKSIVNYQMNLQKKYNIKVPYNRVWEAREMAYEKIHGKIEDLYKKNT</sequence>
<accession>A0AAV9CZV9</accession>
<name>A0AAV9CZV9_ACOCL</name>
<reference evidence="1" key="2">
    <citation type="submission" date="2023-06" db="EMBL/GenBank/DDBJ databases">
        <authorList>
            <person name="Ma L."/>
            <person name="Liu K.-W."/>
            <person name="Li Z."/>
            <person name="Hsiao Y.-Y."/>
            <person name="Qi Y."/>
            <person name="Fu T."/>
            <person name="Tang G."/>
            <person name="Zhang D."/>
            <person name="Sun W.-H."/>
            <person name="Liu D.-K."/>
            <person name="Li Y."/>
            <person name="Chen G.-Z."/>
            <person name="Liu X.-D."/>
            <person name="Liao X.-Y."/>
            <person name="Jiang Y.-T."/>
            <person name="Yu X."/>
            <person name="Hao Y."/>
            <person name="Huang J."/>
            <person name="Zhao X.-W."/>
            <person name="Ke S."/>
            <person name="Chen Y.-Y."/>
            <person name="Wu W.-L."/>
            <person name="Hsu J.-L."/>
            <person name="Lin Y.-F."/>
            <person name="Huang M.-D."/>
            <person name="Li C.-Y."/>
            <person name="Huang L."/>
            <person name="Wang Z.-W."/>
            <person name="Zhao X."/>
            <person name="Zhong W.-Y."/>
            <person name="Peng D.-H."/>
            <person name="Ahmad S."/>
            <person name="Lan S."/>
            <person name="Zhang J.-S."/>
            <person name="Tsai W.-C."/>
            <person name="Van De Peer Y."/>
            <person name="Liu Z.-J."/>
        </authorList>
    </citation>
    <scope>NUCLEOTIDE SEQUENCE</scope>
    <source>
        <strain evidence="1">CP</strain>
        <tissue evidence="1">Leaves</tissue>
    </source>
</reference>
<dbReference type="PANTHER" id="PTHR31973:SF187">
    <property type="entry name" value="MUTATOR TRANSPOSASE MUDRA PROTEIN"/>
    <property type="match status" value="1"/>
</dbReference>
<keyword evidence="2" id="KW-1185">Reference proteome</keyword>
<dbReference type="AlphaFoldDB" id="A0AAV9CZV9"/>
<organism evidence="1 2">
    <name type="scientific">Acorus calamus</name>
    <name type="common">Sweet flag</name>
    <dbReference type="NCBI Taxonomy" id="4465"/>
    <lineage>
        <taxon>Eukaryota</taxon>
        <taxon>Viridiplantae</taxon>
        <taxon>Streptophyta</taxon>
        <taxon>Embryophyta</taxon>
        <taxon>Tracheophyta</taxon>
        <taxon>Spermatophyta</taxon>
        <taxon>Magnoliopsida</taxon>
        <taxon>Liliopsida</taxon>
        <taxon>Acoraceae</taxon>
        <taxon>Acorus</taxon>
    </lineage>
</organism>
<gene>
    <name evidence="1" type="ORF">QJS10_CPA16g00542</name>
</gene>
<dbReference type="PANTHER" id="PTHR31973">
    <property type="entry name" value="POLYPROTEIN, PUTATIVE-RELATED"/>
    <property type="match status" value="1"/>
</dbReference>
<reference evidence="1" key="1">
    <citation type="journal article" date="2023" name="Nat. Commun.">
        <title>Diploid and tetraploid genomes of Acorus and the evolution of monocots.</title>
        <authorList>
            <person name="Ma L."/>
            <person name="Liu K.W."/>
            <person name="Li Z."/>
            <person name="Hsiao Y.Y."/>
            <person name="Qi Y."/>
            <person name="Fu T."/>
            <person name="Tang G.D."/>
            <person name="Zhang D."/>
            <person name="Sun W.H."/>
            <person name="Liu D.K."/>
            <person name="Li Y."/>
            <person name="Chen G.Z."/>
            <person name="Liu X.D."/>
            <person name="Liao X.Y."/>
            <person name="Jiang Y.T."/>
            <person name="Yu X."/>
            <person name="Hao Y."/>
            <person name="Huang J."/>
            <person name="Zhao X.W."/>
            <person name="Ke S."/>
            <person name="Chen Y.Y."/>
            <person name="Wu W.L."/>
            <person name="Hsu J.L."/>
            <person name="Lin Y.F."/>
            <person name="Huang M.D."/>
            <person name="Li C.Y."/>
            <person name="Huang L."/>
            <person name="Wang Z.W."/>
            <person name="Zhao X."/>
            <person name="Zhong W.Y."/>
            <person name="Peng D.H."/>
            <person name="Ahmad S."/>
            <person name="Lan S."/>
            <person name="Zhang J.S."/>
            <person name="Tsai W.C."/>
            <person name="Van de Peer Y."/>
            <person name="Liu Z.J."/>
        </authorList>
    </citation>
    <scope>NUCLEOTIDE SEQUENCE</scope>
    <source>
        <strain evidence="1">CP</strain>
    </source>
</reference>
<dbReference type="Proteomes" id="UP001180020">
    <property type="component" value="Unassembled WGS sequence"/>
</dbReference>